<organism evidence="1 2">
    <name type="scientific">Limosa lapponica baueri</name>
    <dbReference type="NCBI Taxonomy" id="1758121"/>
    <lineage>
        <taxon>Eukaryota</taxon>
        <taxon>Metazoa</taxon>
        <taxon>Chordata</taxon>
        <taxon>Craniata</taxon>
        <taxon>Vertebrata</taxon>
        <taxon>Euteleostomi</taxon>
        <taxon>Archelosauria</taxon>
        <taxon>Archosauria</taxon>
        <taxon>Dinosauria</taxon>
        <taxon>Saurischia</taxon>
        <taxon>Theropoda</taxon>
        <taxon>Coelurosauria</taxon>
        <taxon>Aves</taxon>
        <taxon>Neognathae</taxon>
        <taxon>Neoaves</taxon>
        <taxon>Charadriiformes</taxon>
        <taxon>Scolopacidae</taxon>
        <taxon>Limosa</taxon>
    </lineage>
</organism>
<gene>
    <name evidence="1" type="ORF">llap_10239</name>
</gene>
<evidence type="ECO:0000313" key="1">
    <source>
        <dbReference type="EMBL" id="PKU39453.1"/>
    </source>
</evidence>
<dbReference type="PANTHER" id="PTHR33395">
    <property type="entry name" value="TRANSCRIPTASE, PUTATIVE-RELATED-RELATED"/>
    <property type="match status" value="1"/>
</dbReference>
<keyword evidence="2" id="KW-1185">Reference proteome</keyword>
<dbReference type="GO" id="GO:0007508">
    <property type="term" value="P:larval heart development"/>
    <property type="evidence" value="ECO:0007669"/>
    <property type="project" value="TreeGrafter"/>
</dbReference>
<dbReference type="PANTHER" id="PTHR33395:SF22">
    <property type="entry name" value="REVERSE TRANSCRIPTASE DOMAIN-CONTAINING PROTEIN"/>
    <property type="match status" value="1"/>
</dbReference>
<dbReference type="OrthoDB" id="416454at2759"/>
<accession>A0A2I0U0J3</accession>
<dbReference type="GO" id="GO:0031012">
    <property type="term" value="C:extracellular matrix"/>
    <property type="evidence" value="ECO:0007669"/>
    <property type="project" value="TreeGrafter"/>
</dbReference>
<protein>
    <recommendedName>
        <fullName evidence="3">Rna-directed dna polymerase from mobile element jockey-like</fullName>
    </recommendedName>
</protein>
<sequence length="436" mass="48324">MITSLVLLTVPDRGQDAVGLLGHLGTLLAHVQPAVDQHPQVLLCQAALQPLCPKLLELHGVVVTQVQDPTLGLIEIHPVSLSPLIQPVQIPLQSLSTHQHVDTPTQLGVVCELNEGALDPLVQIIDKDVKENWPQYRALWDTTRDRPPTGFNSIHHHSLGPGLQRIFNPAKSPPVQAVGSQLLQENAVGNCIKGLAKVQVNNIHSLSFIHQAGHFVLEGDQDEMRKAKASLELKLARGVKVKKTGFFKYIGGKRKMRENVSPLLNETGAMVTEDAEKAELLNAFFASVFTAQGSPQEFHTLKETEKVWMKEDFPLVNEDQVREQLSELDIRKSMGPDGTHPRVLRELEEVIAGLLSIIFERSWRTGEVPEDWRKANITPVFKKGKKEGLGDYRLVSLTSIPGKTMGSSFWAPSQSIWRKRKLSEGVNTDSPRGDHV</sequence>
<dbReference type="Proteomes" id="UP000233556">
    <property type="component" value="Unassembled WGS sequence"/>
</dbReference>
<dbReference type="EMBL" id="KZ506481">
    <property type="protein sequence ID" value="PKU39453.1"/>
    <property type="molecule type" value="Genomic_DNA"/>
</dbReference>
<dbReference type="GO" id="GO:0061343">
    <property type="term" value="P:cell adhesion involved in heart morphogenesis"/>
    <property type="evidence" value="ECO:0007669"/>
    <property type="project" value="TreeGrafter"/>
</dbReference>
<dbReference type="AlphaFoldDB" id="A0A2I0U0J3"/>
<evidence type="ECO:0008006" key="3">
    <source>
        <dbReference type="Google" id="ProtNLM"/>
    </source>
</evidence>
<name>A0A2I0U0J3_LIMLA</name>
<reference evidence="2" key="2">
    <citation type="submission" date="2017-12" db="EMBL/GenBank/DDBJ databases">
        <title>Genome sequence of the Bar-tailed Godwit (Limosa lapponica baueri).</title>
        <authorList>
            <person name="Lima N.C.B."/>
            <person name="Parody-Merino A.M."/>
            <person name="Battley P.F."/>
            <person name="Fidler A.E."/>
            <person name="Prosdocimi F."/>
        </authorList>
    </citation>
    <scope>NUCLEOTIDE SEQUENCE [LARGE SCALE GENOMIC DNA]</scope>
</reference>
<evidence type="ECO:0000313" key="2">
    <source>
        <dbReference type="Proteomes" id="UP000233556"/>
    </source>
</evidence>
<reference evidence="2" key="1">
    <citation type="submission" date="2017-11" db="EMBL/GenBank/DDBJ databases">
        <authorList>
            <person name="Lima N.C."/>
            <person name="Parody-Merino A.M."/>
            <person name="Battley P.F."/>
            <person name="Fidler A.E."/>
            <person name="Prosdocimi F."/>
        </authorList>
    </citation>
    <scope>NUCLEOTIDE SEQUENCE [LARGE SCALE GENOMIC DNA]</scope>
</reference>
<proteinExistence type="predicted"/>